<feature type="region of interest" description="Disordered" evidence="1">
    <location>
        <begin position="34"/>
        <end position="59"/>
    </location>
</feature>
<evidence type="ECO:0000256" key="1">
    <source>
        <dbReference type="SAM" id="MobiDB-lite"/>
    </source>
</evidence>
<comment type="caution">
    <text evidence="2">The sequence shown here is derived from an EMBL/GenBank/DDBJ whole genome shotgun (WGS) entry which is preliminary data.</text>
</comment>
<evidence type="ECO:0000313" key="3">
    <source>
        <dbReference type="Proteomes" id="UP000785679"/>
    </source>
</evidence>
<dbReference type="OrthoDB" id="323535at2759"/>
<accession>A0A8J8NY16</accession>
<reference evidence="2" key="1">
    <citation type="submission" date="2019-06" db="EMBL/GenBank/DDBJ databases">
        <authorList>
            <person name="Zheng W."/>
        </authorList>
    </citation>
    <scope>NUCLEOTIDE SEQUENCE</scope>
    <source>
        <strain evidence="2">QDHG01</strain>
    </source>
</reference>
<protein>
    <submittedName>
        <fullName evidence="2">Uncharacterized protein</fullName>
    </submittedName>
</protein>
<dbReference type="EMBL" id="RRYP01003939">
    <property type="protein sequence ID" value="TNV83323.1"/>
    <property type="molecule type" value="Genomic_DNA"/>
</dbReference>
<keyword evidence="3" id="KW-1185">Reference proteome</keyword>
<sequence>MEDQSSLIAYAHEYASKQDESNPYNIVEDDDLEERKSTGAIDGCSDEEVDARPKKGGAGSEREALASLASLAVGQKKQTQKSTLPGFYQSSMFGIGGKKVDYKNPKVFQVIDIPSQAEYFDVSMQQYSSLTDFKKTLLELKLQGTVNDKIKKCAGYEFRLKIDSGGDGNEDEVIAEWFEGKAAASNGKIMKKIRFPMKFAYLNGSFKLEVLPYIDEKITQKAFEKGGEFIEYTLFKGAFNFNALLQTPGTFAQPFEVIDQLDEKNTYTLSLTEVRNQVNITIDFMLQLPQTWLDFMADHQLNVYEDLSAFKSRIRIVRQVMVTEGTMNIVMSVPNFESNSFRGRSFEIVFEKKGENGGNEVGAMIKTAGQDFLILEQMQNEVQKSLKIKSRAHKEFHSVEELDNFKRLQLREYQDILDSANPYVRPPHMGKILENNKGETLAKALLLGPINSDAQESTLSSLAEGGLNVLPIIAMDFSQANLTFSEEQCLHSTKPYKKCDYRDVLRSICSSFANVTALPIYGYSAKTTAQSAEVSQVFPLSRDLRNPFIFNAPISVTEQYTNCLKELELGLPINLSEFFKLVKRLIIACSQRQEGHEPLKEKQMDNFFVVYILSSGLIDDLVDLLTLLDESWDTLPVQFHVINLSGQNLNTEDLDTMRFQEQTMKLNLLRTGWLQYNVHYYDRIKWKYGGDDEASEQALRQLTEQAVESVPKELEAFMFTNQKVAVKAEVRGEATQRCLHSILNVMESMNDELADKANPELHGITKEEVKAIIDSRQLVEWSIETAKKILKATSPSPNTVKQTTVDL</sequence>
<proteinExistence type="predicted"/>
<organism evidence="2 3">
    <name type="scientific">Halteria grandinella</name>
    <dbReference type="NCBI Taxonomy" id="5974"/>
    <lineage>
        <taxon>Eukaryota</taxon>
        <taxon>Sar</taxon>
        <taxon>Alveolata</taxon>
        <taxon>Ciliophora</taxon>
        <taxon>Intramacronucleata</taxon>
        <taxon>Spirotrichea</taxon>
        <taxon>Stichotrichia</taxon>
        <taxon>Sporadotrichida</taxon>
        <taxon>Halteriidae</taxon>
        <taxon>Halteria</taxon>
    </lineage>
</organism>
<gene>
    <name evidence="2" type="ORF">FGO68_gene7216</name>
</gene>
<dbReference type="AlphaFoldDB" id="A0A8J8NY16"/>
<evidence type="ECO:0000313" key="2">
    <source>
        <dbReference type="EMBL" id="TNV83323.1"/>
    </source>
</evidence>
<name>A0A8J8NY16_HALGN</name>
<dbReference type="Proteomes" id="UP000785679">
    <property type="component" value="Unassembled WGS sequence"/>
</dbReference>